<evidence type="ECO:0000313" key="1">
    <source>
        <dbReference type="EMBL" id="PUE96622.1"/>
    </source>
</evidence>
<accession>A0AA44Z5S8</accession>
<organism evidence="1 2">
    <name type="scientific">Xanthomonas campestris pv. malvacearum</name>
    <dbReference type="NCBI Taxonomy" id="86040"/>
    <lineage>
        <taxon>Bacteria</taxon>
        <taxon>Pseudomonadati</taxon>
        <taxon>Pseudomonadota</taxon>
        <taxon>Gammaproteobacteria</taxon>
        <taxon>Lysobacterales</taxon>
        <taxon>Lysobacteraceae</taxon>
        <taxon>Xanthomonas</taxon>
    </lineage>
</organism>
<dbReference type="EMBL" id="PYJH01000002">
    <property type="protein sequence ID" value="PUE96622.1"/>
    <property type="molecule type" value="Genomic_DNA"/>
</dbReference>
<sequence>MRSRIVIDHNYLAKLQRSMVAFASRSARGLGGRGRGQDRKRIAWAGRYLCRWCHGDRRA</sequence>
<dbReference type="Proteomes" id="UP000251513">
    <property type="component" value="Unassembled WGS sequence"/>
</dbReference>
<evidence type="ECO:0000313" key="2">
    <source>
        <dbReference type="Proteomes" id="UP000251513"/>
    </source>
</evidence>
<reference evidence="1 2" key="1">
    <citation type="submission" date="2018-03" db="EMBL/GenBank/DDBJ databases">
        <title>Sequencing of reference strains of Xanthomonas.</title>
        <authorList>
            <person name="Studholme D.J."/>
            <person name="Vicente J."/>
            <person name="Sarris P."/>
        </authorList>
    </citation>
    <scope>NUCLEOTIDE SEQUENCE [LARGE SCALE GENOMIC DNA]</scope>
    <source>
        <strain evidence="1 2">WHRI 5232</strain>
    </source>
</reference>
<proteinExistence type="predicted"/>
<comment type="caution">
    <text evidence="1">The sequence shown here is derived from an EMBL/GenBank/DDBJ whole genome shotgun (WGS) entry which is preliminary data.</text>
</comment>
<name>A0AA44Z5S8_XANCM</name>
<dbReference type="AlphaFoldDB" id="A0AA44Z5S8"/>
<gene>
    <name evidence="1" type="ORF">C7T86_01975</name>
</gene>
<protein>
    <submittedName>
        <fullName evidence="1">Uncharacterized protein</fullName>
    </submittedName>
</protein>